<evidence type="ECO:0008006" key="3">
    <source>
        <dbReference type="Google" id="ProtNLM"/>
    </source>
</evidence>
<protein>
    <recommendedName>
        <fullName evidence="3">CHAT domain-containing protein</fullName>
    </recommendedName>
</protein>
<comment type="caution">
    <text evidence="1">The sequence shown here is derived from an EMBL/GenBank/DDBJ whole genome shotgun (WGS) entry which is preliminary data.</text>
</comment>
<gene>
    <name evidence="1" type="ORF">ACFSTE_03120</name>
</gene>
<sequence length="731" mass="84801">MKIRATSSSSIQYIFIQKDFGVQGIIDFTQNASNNLFNSLSHFPRDLMQLHNQNLFFETSIIIKDINPALNLLTFTDEQLKLPINPINAYTKLLNLENRPVVYFIDLEADLKVVKKSILNSGQKVWNYTFCGKSDKQPEFFNKSHYFDNAIDLIETYGSNFKKIKSVLSQITEGSKGFKFKVNKEENDRKIYNFNPTIANYFTSTQINNEFWKLKYPKSVDTPKTNIRNKILLDSVIEIDNRHLKFIKERNSSHRLPILVLSFPFYNPTIYGLTKDNAKTKKEKIYSKVLHIEQSTDYLNYFEANSDEEKILAEIALRTILNPKLKLLDGIAFLQASFNFSPTMRFPIIGKSIYKELSFFNPKNNFFSTSKSRKNKLQSIIKFGTKLSELTIAKETKEYIANRDGQILVISDLPIELLCLDSVPISFTHDVCRIHESNYQGTLNNYSANNRIQYSVNEETLKNTLVILSADADKNDDHEFRASYETVKESSRRLNFKYEYCRTISEIASAVEKYKPEILVFDCHGNIDEEKKTSYLVINGERLYGDDIIKYKIFAPIVFLSCCNTNPNYGYIHKIQDAFFQAGALTVTGTFLPISIQRGTVYYLRLLNLLNVEFSRQVHSNWLSFISQIIRSSILHEAYLKTNIKLNREMTDEEKERLSYFLLQTHQFGKRKEIFLNLMNEGIKLSDELNITIEDTESEFLMYSHYGRPDLILLESKNSEEKPAGNTVYKT</sequence>
<keyword evidence="2" id="KW-1185">Reference proteome</keyword>
<dbReference type="Proteomes" id="UP001597459">
    <property type="component" value="Unassembled WGS sequence"/>
</dbReference>
<evidence type="ECO:0000313" key="1">
    <source>
        <dbReference type="EMBL" id="MFD2589806.1"/>
    </source>
</evidence>
<reference evidence="2" key="1">
    <citation type="journal article" date="2019" name="Int. J. Syst. Evol. Microbiol.">
        <title>The Global Catalogue of Microorganisms (GCM) 10K type strain sequencing project: providing services to taxonomists for standard genome sequencing and annotation.</title>
        <authorList>
            <consortium name="The Broad Institute Genomics Platform"/>
            <consortium name="The Broad Institute Genome Sequencing Center for Infectious Disease"/>
            <person name="Wu L."/>
            <person name="Ma J."/>
        </authorList>
    </citation>
    <scope>NUCLEOTIDE SEQUENCE [LARGE SCALE GENOMIC DNA]</scope>
    <source>
        <strain evidence="2">KCTC 42423</strain>
    </source>
</reference>
<organism evidence="1 2">
    <name type="scientific">Aquimarina hainanensis</name>
    <dbReference type="NCBI Taxonomy" id="1578017"/>
    <lineage>
        <taxon>Bacteria</taxon>
        <taxon>Pseudomonadati</taxon>
        <taxon>Bacteroidota</taxon>
        <taxon>Flavobacteriia</taxon>
        <taxon>Flavobacteriales</taxon>
        <taxon>Flavobacteriaceae</taxon>
        <taxon>Aquimarina</taxon>
    </lineage>
</organism>
<name>A0ABW5N3Z8_9FLAO</name>
<proteinExistence type="predicted"/>
<evidence type="ECO:0000313" key="2">
    <source>
        <dbReference type="Proteomes" id="UP001597459"/>
    </source>
</evidence>
<dbReference type="RefSeq" id="WP_378256278.1">
    <property type="nucleotide sequence ID" value="NZ_JBHSJV010000001.1"/>
</dbReference>
<accession>A0ABW5N3Z8</accession>
<dbReference type="EMBL" id="JBHULX010000002">
    <property type="protein sequence ID" value="MFD2589806.1"/>
    <property type="molecule type" value="Genomic_DNA"/>
</dbReference>